<accession>A0ABP7DFA4</accession>
<keyword evidence="2" id="KW-0560">Oxidoreductase</keyword>
<comment type="similarity">
    <text evidence="1 3">Belongs to the short-chain dehydrogenases/reductases (SDR) family.</text>
</comment>
<reference evidence="5" key="1">
    <citation type="journal article" date="2019" name="Int. J. Syst. Evol. Microbiol.">
        <title>The Global Catalogue of Microorganisms (GCM) 10K type strain sequencing project: providing services to taxonomists for standard genome sequencing and annotation.</title>
        <authorList>
            <consortium name="The Broad Institute Genomics Platform"/>
            <consortium name="The Broad Institute Genome Sequencing Center for Infectious Disease"/>
            <person name="Wu L."/>
            <person name="Ma J."/>
        </authorList>
    </citation>
    <scope>NUCLEOTIDE SEQUENCE [LARGE SCALE GENOMIC DNA]</scope>
    <source>
        <strain evidence="5">JCM 17125</strain>
    </source>
</reference>
<protein>
    <submittedName>
        <fullName evidence="4">SDR family oxidoreductase</fullName>
    </submittedName>
</protein>
<keyword evidence="5" id="KW-1185">Reference proteome</keyword>
<name>A0ABP7DFA4_9MICO</name>
<dbReference type="PROSITE" id="PS00061">
    <property type="entry name" value="ADH_SHORT"/>
    <property type="match status" value="1"/>
</dbReference>
<dbReference type="RefSeq" id="WP_344945257.1">
    <property type="nucleotide sequence ID" value="NZ_BAABDC010000002.1"/>
</dbReference>
<evidence type="ECO:0000313" key="5">
    <source>
        <dbReference type="Proteomes" id="UP001501468"/>
    </source>
</evidence>
<evidence type="ECO:0000256" key="3">
    <source>
        <dbReference type="RuleBase" id="RU000363"/>
    </source>
</evidence>
<dbReference type="PRINTS" id="PR00080">
    <property type="entry name" value="SDRFAMILY"/>
</dbReference>
<dbReference type="Pfam" id="PF00106">
    <property type="entry name" value="adh_short"/>
    <property type="match status" value="1"/>
</dbReference>
<dbReference type="InterPro" id="IPR002347">
    <property type="entry name" value="SDR_fam"/>
</dbReference>
<dbReference type="PANTHER" id="PTHR44196:SF1">
    <property type="entry name" value="DEHYDROGENASE_REDUCTASE SDR FAMILY MEMBER 7B"/>
    <property type="match status" value="1"/>
</dbReference>
<dbReference type="PANTHER" id="PTHR44196">
    <property type="entry name" value="DEHYDROGENASE/REDUCTASE SDR FAMILY MEMBER 7B"/>
    <property type="match status" value="1"/>
</dbReference>
<proteinExistence type="inferred from homology"/>
<sequence>MPTALITGATQGLGRALAEALAVRGWDLVVTARDDSHVARTVAGLRGHGHDVVGLAGDIADAVHRDELADLAIELAGPRGLDLLVHNASTLGPLPLRPLRDLTTDDLAAVLAVNVLGPHGLTRSLLPSLVAAAGTVLAISSDAGVEHYETWGAYGASKAALDHLTSTLAAELPTLRAYAVDPGDMRTAMHQAAFPGEDISDRPLPEEVAVPGILALLESRPASGRYRAADLVAAAGSEVAS</sequence>
<dbReference type="InterPro" id="IPR036291">
    <property type="entry name" value="NAD(P)-bd_dom_sf"/>
</dbReference>
<comment type="caution">
    <text evidence="4">The sequence shown here is derived from an EMBL/GenBank/DDBJ whole genome shotgun (WGS) entry which is preliminary data.</text>
</comment>
<dbReference type="Gene3D" id="3.40.50.720">
    <property type="entry name" value="NAD(P)-binding Rossmann-like Domain"/>
    <property type="match status" value="1"/>
</dbReference>
<dbReference type="CDD" id="cd05233">
    <property type="entry name" value="SDR_c"/>
    <property type="match status" value="1"/>
</dbReference>
<gene>
    <name evidence="4" type="ORF">GCM10022399_20370</name>
</gene>
<dbReference type="EMBL" id="BAABDC010000002">
    <property type="protein sequence ID" value="GAA3703644.1"/>
    <property type="molecule type" value="Genomic_DNA"/>
</dbReference>
<evidence type="ECO:0000313" key="4">
    <source>
        <dbReference type="EMBL" id="GAA3703644.1"/>
    </source>
</evidence>
<dbReference type="SUPFAM" id="SSF51735">
    <property type="entry name" value="NAD(P)-binding Rossmann-fold domains"/>
    <property type="match status" value="1"/>
</dbReference>
<dbReference type="Proteomes" id="UP001501468">
    <property type="component" value="Unassembled WGS sequence"/>
</dbReference>
<dbReference type="PRINTS" id="PR00081">
    <property type="entry name" value="GDHRDH"/>
</dbReference>
<organism evidence="4 5">
    <name type="scientific">Terrabacter ginsenosidimutans</name>
    <dbReference type="NCBI Taxonomy" id="490575"/>
    <lineage>
        <taxon>Bacteria</taxon>
        <taxon>Bacillati</taxon>
        <taxon>Actinomycetota</taxon>
        <taxon>Actinomycetes</taxon>
        <taxon>Micrococcales</taxon>
        <taxon>Intrasporangiaceae</taxon>
        <taxon>Terrabacter</taxon>
    </lineage>
</organism>
<dbReference type="InterPro" id="IPR020904">
    <property type="entry name" value="Sc_DH/Rdtase_CS"/>
</dbReference>
<evidence type="ECO:0000256" key="1">
    <source>
        <dbReference type="ARBA" id="ARBA00006484"/>
    </source>
</evidence>
<evidence type="ECO:0000256" key="2">
    <source>
        <dbReference type="ARBA" id="ARBA00023002"/>
    </source>
</evidence>